<proteinExistence type="predicted"/>
<gene>
    <name evidence="2" type="ORF">VC81_00850</name>
</gene>
<dbReference type="Proteomes" id="UP000033491">
    <property type="component" value="Unassembled WGS sequence"/>
</dbReference>
<name>A0A0F3RV62_9LACO</name>
<dbReference type="GO" id="GO:0005886">
    <property type="term" value="C:plasma membrane"/>
    <property type="evidence" value="ECO:0007669"/>
    <property type="project" value="TreeGrafter"/>
</dbReference>
<evidence type="ECO:0000313" key="2">
    <source>
        <dbReference type="EMBL" id="KJW13765.1"/>
    </source>
</evidence>
<comment type="caution">
    <text evidence="2">The sequence shown here is derived from an EMBL/GenBank/DDBJ whole genome shotgun (WGS) entry which is preliminary data.</text>
</comment>
<feature type="transmembrane region" description="Helical" evidence="1">
    <location>
        <begin position="28"/>
        <end position="48"/>
    </location>
</feature>
<organism evidence="2 3">
    <name type="scientific">Levilactobacillus spicheri</name>
    <dbReference type="NCBI Taxonomy" id="216463"/>
    <lineage>
        <taxon>Bacteria</taxon>
        <taxon>Bacillati</taxon>
        <taxon>Bacillota</taxon>
        <taxon>Bacilli</taxon>
        <taxon>Lactobacillales</taxon>
        <taxon>Lactobacillaceae</taxon>
        <taxon>Levilactobacillus</taxon>
    </lineage>
</organism>
<sequence>MFAIVIGVAIGIGLPIQTSINSRLRRSVGTPFLASLISFTIGTLFLAVTTLAIDHQLFFNPHLFRTQPACLWIGGIFGVLYLTANILMFPKLGSVQTVILPVFGQILMGLLIDNFGWFAAKTSPLTLVRLAGALLVVVGVVVTVAVSSWLLERRTYEATDKPTGRTTGLWFWRVLGIGVGMLSAAQSAINGHLGKVLVSSLNAAFISFFVGTLALILLNLVLHPRLQLSRPEGKPNPWWMWLGGIIGALFVLGNVYLVPIVGTGLTVVIVLVGLMTGSLLIDHFGWLGSQRNPITPVQLVGLAIMIAGVALIHLA</sequence>
<protein>
    <submittedName>
        <fullName evidence="2">Membrane protein</fullName>
    </submittedName>
</protein>
<feature type="transmembrane region" description="Helical" evidence="1">
    <location>
        <begin position="294"/>
        <end position="314"/>
    </location>
</feature>
<dbReference type="InterPro" id="IPR006750">
    <property type="entry name" value="YdcZ"/>
</dbReference>
<feature type="transmembrane region" description="Helical" evidence="1">
    <location>
        <begin position="69"/>
        <end position="89"/>
    </location>
</feature>
<accession>A0A0F3RV62</accession>
<feature type="transmembrane region" description="Helical" evidence="1">
    <location>
        <begin position="265"/>
        <end position="288"/>
    </location>
</feature>
<evidence type="ECO:0000313" key="3">
    <source>
        <dbReference type="Proteomes" id="UP000033491"/>
    </source>
</evidence>
<feature type="transmembrane region" description="Helical" evidence="1">
    <location>
        <begin position="127"/>
        <end position="150"/>
    </location>
</feature>
<dbReference type="EMBL" id="JZCR01000003">
    <property type="protein sequence ID" value="KJW13765.1"/>
    <property type="molecule type" value="Genomic_DNA"/>
</dbReference>
<dbReference type="Pfam" id="PF04657">
    <property type="entry name" value="DMT_YdcZ"/>
    <property type="match status" value="2"/>
</dbReference>
<dbReference type="PANTHER" id="PTHR34821">
    <property type="entry name" value="INNER MEMBRANE PROTEIN YDCZ"/>
    <property type="match status" value="1"/>
</dbReference>
<dbReference type="PANTHER" id="PTHR34821:SF2">
    <property type="entry name" value="INNER MEMBRANE PROTEIN YDCZ"/>
    <property type="match status" value="1"/>
</dbReference>
<feature type="transmembrane region" description="Helical" evidence="1">
    <location>
        <begin position="238"/>
        <end position="258"/>
    </location>
</feature>
<keyword evidence="1" id="KW-0472">Membrane</keyword>
<feature type="transmembrane region" description="Helical" evidence="1">
    <location>
        <begin position="95"/>
        <end position="115"/>
    </location>
</feature>
<dbReference type="OrthoDB" id="7864805at2"/>
<keyword evidence="1" id="KW-0812">Transmembrane</keyword>
<dbReference type="PATRIC" id="fig|216463.3.peg.1953"/>
<evidence type="ECO:0000256" key="1">
    <source>
        <dbReference type="SAM" id="Phobius"/>
    </source>
</evidence>
<dbReference type="RefSeq" id="WP_045806259.1">
    <property type="nucleotide sequence ID" value="NZ_JZCR01000003.1"/>
</dbReference>
<dbReference type="STRING" id="216463.VC81_00850"/>
<keyword evidence="1" id="KW-1133">Transmembrane helix</keyword>
<feature type="transmembrane region" description="Helical" evidence="1">
    <location>
        <begin position="196"/>
        <end position="218"/>
    </location>
</feature>
<dbReference type="AlphaFoldDB" id="A0A0F3RV62"/>
<reference evidence="2 3" key="1">
    <citation type="submission" date="2015-03" db="EMBL/GenBank/DDBJ databases">
        <authorList>
            <person name="Zheng J."/>
            <person name="Ganezle M."/>
        </authorList>
    </citation>
    <scope>NUCLEOTIDE SEQUENCE [LARGE SCALE GENOMIC DNA]</scope>
    <source>
        <strain evidence="2 3">LP38</strain>
    </source>
</reference>